<dbReference type="AlphaFoldDB" id="A0A0S4NDC5"/>
<evidence type="ECO:0000313" key="4">
    <source>
        <dbReference type="EMBL" id="CUU09162.1"/>
    </source>
</evidence>
<dbReference type="Pfam" id="PF02737">
    <property type="entry name" value="3HCDH_N"/>
    <property type="match status" value="1"/>
</dbReference>
<organism evidence="4 5">
    <name type="scientific">Candidatus Thermokryptus mobilis</name>
    <dbReference type="NCBI Taxonomy" id="1643428"/>
    <lineage>
        <taxon>Bacteria</taxon>
        <taxon>Pseudomonadati</taxon>
        <taxon>Candidatus Kryptoniota</taxon>
        <taxon>Candidatus Thermokryptus</taxon>
    </lineage>
</organism>
<reference evidence="5" key="1">
    <citation type="submission" date="2015-11" db="EMBL/GenBank/DDBJ databases">
        <authorList>
            <person name="Varghese N."/>
        </authorList>
    </citation>
    <scope>NUCLEOTIDE SEQUENCE [LARGE SCALE GENOMIC DNA]</scope>
</reference>
<evidence type="ECO:0000259" key="2">
    <source>
        <dbReference type="Pfam" id="PF00725"/>
    </source>
</evidence>
<dbReference type="PANTHER" id="PTHR48075:SF5">
    <property type="entry name" value="3-HYDROXYBUTYRYL-COA DEHYDROGENASE"/>
    <property type="match status" value="1"/>
</dbReference>
<dbReference type="FunFam" id="3.40.50.720:FF:000009">
    <property type="entry name" value="Fatty oxidation complex, alpha subunit"/>
    <property type="match status" value="1"/>
</dbReference>
<evidence type="ECO:0000259" key="3">
    <source>
        <dbReference type="Pfam" id="PF02737"/>
    </source>
</evidence>
<dbReference type="GO" id="GO:0070403">
    <property type="term" value="F:NAD+ binding"/>
    <property type="evidence" value="ECO:0007669"/>
    <property type="project" value="InterPro"/>
</dbReference>
<gene>
    <name evidence="4" type="ORF">JGI1_02279</name>
</gene>
<dbReference type="EMBL" id="FAOO01000030">
    <property type="protein sequence ID" value="CUU09162.1"/>
    <property type="molecule type" value="Genomic_DNA"/>
</dbReference>
<accession>A0A0S4NDC5</accession>
<dbReference type="OrthoDB" id="9771883at2"/>
<proteinExistence type="predicted"/>
<dbReference type="GO" id="GO:0006631">
    <property type="term" value="P:fatty acid metabolic process"/>
    <property type="evidence" value="ECO:0007669"/>
    <property type="project" value="InterPro"/>
</dbReference>
<feature type="domain" description="3-hydroxyacyl-CoA dehydrogenase C-terminal" evidence="2">
    <location>
        <begin position="345"/>
        <end position="416"/>
    </location>
</feature>
<feature type="domain" description="3-hydroxyacyl-CoA dehydrogenase C-terminal" evidence="2">
    <location>
        <begin position="196"/>
        <end position="292"/>
    </location>
</feature>
<dbReference type="Proteomes" id="UP000320623">
    <property type="component" value="Unassembled WGS sequence"/>
</dbReference>
<dbReference type="InterPro" id="IPR006108">
    <property type="entry name" value="3HC_DH_C"/>
</dbReference>
<evidence type="ECO:0000313" key="5">
    <source>
        <dbReference type="Proteomes" id="UP000320623"/>
    </source>
</evidence>
<sequence>MKVSFKNKRENKMNTVGVVGAGRMGSGIAQVMAQTGYDVILFDISNDTLQVALENIKRHLQKGVEVGTIKKEQLQNVLTRIHPTTKLKHFITADIVFEAVVEDIDVKRKIFKELDDRCPHSTILATNTSSLSVTKIASATENPYRVIGTHFFNPPYVLKLVEVVRAQHTSEEVIENVVNFLKGIGHTPIVVKDSPGFIVNRISRHFYLEPLRAYEIGLAGIEEIDSAFKFFGLEMGPFEVIDYVGVDVNYIVSRSIYERFNYEERFRPVYFQAQLVDAGFLGRKTNGGFYEYIGGGKKVREFLKRGKISYKFGKKFLNLADRICSKLRVQSDSLSNEQKIVVALTFSMIINEAYNALMEGLASEDDINLAFRLVRFPAGPFELASQIGLRNLVSFLNLAMDEFLSERYRPSLLLVKKAI</sequence>
<dbReference type="PANTHER" id="PTHR48075">
    <property type="entry name" value="3-HYDROXYACYL-COA DEHYDROGENASE FAMILY PROTEIN"/>
    <property type="match status" value="1"/>
</dbReference>
<dbReference type="InterPro" id="IPR008927">
    <property type="entry name" value="6-PGluconate_DH-like_C_sf"/>
</dbReference>
<dbReference type="SUPFAM" id="SSF51735">
    <property type="entry name" value="NAD(P)-binding Rossmann-fold domains"/>
    <property type="match status" value="1"/>
</dbReference>
<dbReference type="SUPFAM" id="SSF48179">
    <property type="entry name" value="6-phosphogluconate dehydrogenase C-terminal domain-like"/>
    <property type="match status" value="2"/>
</dbReference>
<keyword evidence="1" id="KW-0560">Oxidoreductase</keyword>
<name>A0A0S4NDC5_9BACT</name>
<dbReference type="Pfam" id="PF00725">
    <property type="entry name" value="3HCDH"/>
    <property type="match status" value="2"/>
</dbReference>
<dbReference type="Gene3D" id="1.10.1040.10">
    <property type="entry name" value="N-(1-d-carboxylethyl)-l-norvaline Dehydrogenase, domain 2"/>
    <property type="match status" value="2"/>
</dbReference>
<feature type="domain" description="3-hydroxyacyl-CoA dehydrogenase NAD binding" evidence="3">
    <location>
        <begin position="15"/>
        <end position="193"/>
    </location>
</feature>
<dbReference type="InterPro" id="IPR013328">
    <property type="entry name" value="6PGD_dom2"/>
</dbReference>
<dbReference type="Gene3D" id="3.40.50.720">
    <property type="entry name" value="NAD(P)-binding Rossmann-like Domain"/>
    <property type="match status" value="1"/>
</dbReference>
<protein>
    <submittedName>
        <fullName evidence="4">3-hydroxybutyryl-CoA dehydrogenase</fullName>
    </submittedName>
</protein>
<dbReference type="GO" id="GO:0016616">
    <property type="term" value="F:oxidoreductase activity, acting on the CH-OH group of donors, NAD or NADP as acceptor"/>
    <property type="evidence" value="ECO:0007669"/>
    <property type="project" value="InterPro"/>
</dbReference>
<keyword evidence="5" id="KW-1185">Reference proteome</keyword>
<dbReference type="InterPro" id="IPR036291">
    <property type="entry name" value="NAD(P)-bd_dom_sf"/>
</dbReference>
<dbReference type="InterPro" id="IPR006176">
    <property type="entry name" value="3-OHacyl-CoA_DH_NAD-bd"/>
</dbReference>
<dbReference type="STRING" id="1643428.GCA_001442855_02227"/>
<evidence type="ECO:0000256" key="1">
    <source>
        <dbReference type="ARBA" id="ARBA00023002"/>
    </source>
</evidence>